<reference evidence="7 8" key="1">
    <citation type="submission" date="2018-03" db="EMBL/GenBank/DDBJ databases">
        <title>Bacillus urumqiensis sp. nov., a moderately haloalkaliphilic bacterium isolated from a salt lake.</title>
        <authorList>
            <person name="Zhao B."/>
            <person name="Liao Z."/>
        </authorList>
    </citation>
    <scope>NUCLEOTIDE SEQUENCE [LARGE SCALE GENOMIC DNA]</scope>
    <source>
        <strain evidence="7 8">BZ-SZ-XJ18</strain>
    </source>
</reference>
<dbReference type="AlphaFoldDB" id="A0A2P6MK37"/>
<dbReference type="GO" id="GO:0043190">
    <property type="term" value="C:ATP-binding cassette (ABC) transporter complex"/>
    <property type="evidence" value="ECO:0007669"/>
    <property type="project" value="InterPro"/>
</dbReference>
<dbReference type="CDD" id="cd08499">
    <property type="entry name" value="PBP2_Ylib_like"/>
    <property type="match status" value="1"/>
</dbReference>
<dbReference type="OrthoDB" id="9796817at2"/>
<dbReference type="SUPFAM" id="SSF53850">
    <property type="entry name" value="Periplasmic binding protein-like II"/>
    <property type="match status" value="1"/>
</dbReference>
<keyword evidence="2" id="KW-0813">Transport</keyword>
<evidence type="ECO:0000256" key="4">
    <source>
        <dbReference type="SAM" id="MobiDB-lite"/>
    </source>
</evidence>
<dbReference type="PIRSF" id="PIRSF002741">
    <property type="entry name" value="MppA"/>
    <property type="match status" value="1"/>
</dbReference>
<sequence>MLKSRTLKAALLSTAAVMTFTACASEPENDGGTNNAPADNAENTENTDADTEEPADNEEGGEGNAAEDVEAEEAGDDELVISTLSDIEALDPHGSNDVPSSTVQEPIYETLLSQSEEMELEPLLATEWEATEDNVWSFTLREDVTFHNGDEFNAEAVKATFDRVLDEEVASQRAFLYEMVEEVVVVDDYTVEFHTEFPFAPLPSHLAHSGGAIMSPTVIEEDYAQMEDGGQPGDYINENPVGTGYFEFSEWNPGSEVVLTRNDDYWGEAAGVESVVFRVSPEDLTRIGELETGAADIIFPVSPSDMDRVEDMENASLYTQESLSLSYIGFNMQKEPFDDARVRQAVSMAINKDDLLEGVLEGTGTPAVGPIGENVFGYSDAVEGLEYDPEQAQELLAEAGYEDGFETTIWTNDNRERMDVAELVQAQLSAIGVTAEIEVLEWGAYLDSTAEGEHDMFILGWVTVTGDADYGMYALFHSSQQGAAGNRSFMENAELDQLLDDARQETDEAAREDLYEQAMEILVEEAPMLYLYHTDYLVGLSDDVEGFWKHPNGLYQLQDVTKN</sequence>
<name>A0A2P6MK37_ALKUR</name>
<dbReference type="PANTHER" id="PTHR30290">
    <property type="entry name" value="PERIPLASMIC BINDING COMPONENT OF ABC TRANSPORTER"/>
    <property type="match status" value="1"/>
</dbReference>
<proteinExistence type="inferred from homology"/>
<evidence type="ECO:0000256" key="5">
    <source>
        <dbReference type="SAM" id="SignalP"/>
    </source>
</evidence>
<dbReference type="Gene3D" id="3.90.76.10">
    <property type="entry name" value="Dipeptide-binding Protein, Domain 1"/>
    <property type="match status" value="1"/>
</dbReference>
<dbReference type="Proteomes" id="UP000243650">
    <property type="component" value="Unassembled WGS sequence"/>
</dbReference>
<evidence type="ECO:0000259" key="6">
    <source>
        <dbReference type="Pfam" id="PF00496"/>
    </source>
</evidence>
<evidence type="ECO:0000256" key="2">
    <source>
        <dbReference type="ARBA" id="ARBA00022448"/>
    </source>
</evidence>
<keyword evidence="3 5" id="KW-0732">Signal</keyword>
<feature type="signal peptide" evidence="5">
    <location>
        <begin position="1"/>
        <end position="24"/>
    </location>
</feature>
<dbReference type="PROSITE" id="PS51257">
    <property type="entry name" value="PROKAR_LIPOPROTEIN"/>
    <property type="match status" value="1"/>
</dbReference>
<dbReference type="GO" id="GO:0015833">
    <property type="term" value="P:peptide transport"/>
    <property type="evidence" value="ECO:0007669"/>
    <property type="project" value="TreeGrafter"/>
</dbReference>
<accession>A0A2P6MK37</accession>
<dbReference type="Pfam" id="PF00496">
    <property type="entry name" value="SBP_bac_5"/>
    <property type="match status" value="1"/>
</dbReference>
<dbReference type="InterPro" id="IPR030678">
    <property type="entry name" value="Peptide/Ni-bd"/>
</dbReference>
<dbReference type="Gene3D" id="3.10.105.10">
    <property type="entry name" value="Dipeptide-binding Protein, Domain 3"/>
    <property type="match status" value="1"/>
</dbReference>
<protein>
    <submittedName>
        <fullName evidence="7">Glutathione ABC transporter substrate-binding protein</fullName>
    </submittedName>
</protein>
<evidence type="ECO:0000256" key="3">
    <source>
        <dbReference type="ARBA" id="ARBA00022729"/>
    </source>
</evidence>
<feature type="region of interest" description="Disordered" evidence="4">
    <location>
        <begin position="25"/>
        <end position="72"/>
    </location>
</feature>
<dbReference type="GO" id="GO:0042597">
    <property type="term" value="C:periplasmic space"/>
    <property type="evidence" value="ECO:0007669"/>
    <property type="project" value="UniProtKB-ARBA"/>
</dbReference>
<evidence type="ECO:0000256" key="1">
    <source>
        <dbReference type="ARBA" id="ARBA00005695"/>
    </source>
</evidence>
<dbReference type="Gene3D" id="3.40.190.10">
    <property type="entry name" value="Periplasmic binding protein-like II"/>
    <property type="match status" value="1"/>
</dbReference>
<feature type="compositionally biased region" description="Acidic residues" evidence="4">
    <location>
        <begin position="45"/>
        <end position="72"/>
    </location>
</feature>
<dbReference type="InterPro" id="IPR000914">
    <property type="entry name" value="SBP_5_dom"/>
</dbReference>
<comment type="similarity">
    <text evidence="1">Belongs to the bacterial solute-binding protein 5 family.</text>
</comment>
<dbReference type="RefSeq" id="WP_105958264.1">
    <property type="nucleotide sequence ID" value="NZ_PVNS01000003.1"/>
</dbReference>
<evidence type="ECO:0000313" key="8">
    <source>
        <dbReference type="Proteomes" id="UP000243650"/>
    </source>
</evidence>
<comment type="caution">
    <text evidence="7">The sequence shown here is derived from an EMBL/GenBank/DDBJ whole genome shotgun (WGS) entry which is preliminary data.</text>
</comment>
<dbReference type="EMBL" id="PVNS01000003">
    <property type="protein sequence ID" value="PRO66628.1"/>
    <property type="molecule type" value="Genomic_DNA"/>
</dbReference>
<organism evidence="7 8">
    <name type="scientific">Alkalicoccus urumqiensis</name>
    <name type="common">Bacillus urumqiensis</name>
    <dbReference type="NCBI Taxonomy" id="1548213"/>
    <lineage>
        <taxon>Bacteria</taxon>
        <taxon>Bacillati</taxon>
        <taxon>Bacillota</taxon>
        <taxon>Bacilli</taxon>
        <taxon>Bacillales</taxon>
        <taxon>Bacillaceae</taxon>
        <taxon>Alkalicoccus</taxon>
    </lineage>
</organism>
<feature type="chain" id="PRO_5015116493" evidence="5">
    <location>
        <begin position="25"/>
        <end position="563"/>
    </location>
</feature>
<gene>
    <name evidence="7" type="ORF">C6I21_04600</name>
</gene>
<evidence type="ECO:0000313" key="7">
    <source>
        <dbReference type="EMBL" id="PRO66628.1"/>
    </source>
</evidence>
<dbReference type="InterPro" id="IPR039424">
    <property type="entry name" value="SBP_5"/>
</dbReference>
<dbReference type="GO" id="GO:1904680">
    <property type="term" value="F:peptide transmembrane transporter activity"/>
    <property type="evidence" value="ECO:0007669"/>
    <property type="project" value="TreeGrafter"/>
</dbReference>
<dbReference type="PANTHER" id="PTHR30290:SF9">
    <property type="entry name" value="OLIGOPEPTIDE-BINDING PROTEIN APPA"/>
    <property type="match status" value="1"/>
</dbReference>
<feature type="domain" description="Solute-binding protein family 5" evidence="6">
    <location>
        <begin position="119"/>
        <end position="481"/>
    </location>
</feature>
<keyword evidence="8" id="KW-1185">Reference proteome</keyword>